<organism evidence="1 2">
    <name type="scientific">Camellia lanceoleosa</name>
    <dbReference type="NCBI Taxonomy" id="1840588"/>
    <lineage>
        <taxon>Eukaryota</taxon>
        <taxon>Viridiplantae</taxon>
        <taxon>Streptophyta</taxon>
        <taxon>Embryophyta</taxon>
        <taxon>Tracheophyta</taxon>
        <taxon>Spermatophyta</taxon>
        <taxon>Magnoliopsida</taxon>
        <taxon>eudicotyledons</taxon>
        <taxon>Gunneridae</taxon>
        <taxon>Pentapetalae</taxon>
        <taxon>asterids</taxon>
        <taxon>Ericales</taxon>
        <taxon>Theaceae</taxon>
        <taxon>Camellia</taxon>
    </lineage>
</organism>
<evidence type="ECO:0000313" key="1">
    <source>
        <dbReference type="EMBL" id="KAI8022614.1"/>
    </source>
</evidence>
<proteinExistence type="predicted"/>
<accession>A0ACC0ICF7</accession>
<comment type="caution">
    <text evidence="1">The sequence shown here is derived from an EMBL/GenBank/DDBJ whole genome shotgun (WGS) entry which is preliminary data.</text>
</comment>
<keyword evidence="2" id="KW-1185">Reference proteome</keyword>
<sequence length="458" mass="51648">MFFSDRESQSPILEDWIVNRIDYFHRGLVNNGHFELEPKNERRLELNFTKTFPHVVWTGRKEIDTSIEVALFDSLTGQVVNSGSEASAIVQIVVVESEFNGKNWTKEEFNSKIVKVRGKNGRKIAILAGDFRVNLEGGIGVLGYVKFTHNRIRMEKHEFRLGARIVDDDGSHGIRVTEAITEPFTIEDKRLKEYQKHYPPYPSDQVRRLEMIGRNGAFHNCLSKECICTVKDFVAILHINSAWLKEILGPKMYPKSWDTVVNHAMTFKSDTSVCFSYTPNFQQETAVMFNIMGQLMGLIVERTFITVDELSETEKVDAHKLVVSALEHWNEVKSVDNLTISLMGGSNLTVIECATGRNFETNDIDLYVNTQPATSSTSIMSPRGTTGAGNLDNTSGQPSSFQYANSMIWEPFDIFSSEPFFHSDDIDIYGNTLPDMSSASTRHLDHTSGQPSSFQGAN</sequence>
<gene>
    <name evidence="1" type="ORF">LOK49_LG03G02424</name>
</gene>
<reference evidence="1 2" key="1">
    <citation type="journal article" date="2022" name="Plant J.">
        <title>Chromosome-level genome of Camellia lanceoleosa provides a valuable resource for understanding genome evolution and self-incompatibility.</title>
        <authorList>
            <person name="Gong W."/>
            <person name="Xiao S."/>
            <person name="Wang L."/>
            <person name="Liao Z."/>
            <person name="Chang Y."/>
            <person name="Mo W."/>
            <person name="Hu G."/>
            <person name="Li W."/>
            <person name="Zhao G."/>
            <person name="Zhu H."/>
            <person name="Hu X."/>
            <person name="Ji K."/>
            <person name="Xiang X."/>
            <person name="Song Q."/>
            <person name="Yuan D."/>
            <person name="Jin S."/>
            <person name="Zhang L."/>
        </authorList>
    </citation>
    <scope>NUCLEOTIDE SEQUENCE [LARGE SCALE GENOMIC DNA]</scope>
    <source>
        <strain evidence="1">SQ_2022a</strain>
    </source>
</reference>
<evidence type="ECO:0000313" key="2">
    <source>
        <dbReference type="Proteomes" id="UP001060215"/>
    </source>
</evidence>
<name>A0ACC0ICF7_9ERIC</name>
<protein>
    <submittedName>
        <fullName evidence="1">Calmodulin-binding protein 60 A</fullName>
    </submittedName>
</protein>
<dbReference type="Proteomes" id="UP001060215">
    <property type="component" value="Chromosome 6"/>
</dbReference>
<dbReference type="EMBL" id="CM045763">
    <property type="protein sequence ID" value="KAI8022614.1"/>
    <property type="molecule type" value="Genomic_DNA"/>
</dbReference>